<dbReference type="InterPro" id="IPR011008">
    <property type="entry name" value="Dimeric_a/b-barrel"/>
</dbReference>
<keyword evidence="2" id="KW-0503">Monooxygenase</keyword>
<dbReference type="Proteomes" id="UP000198914">
    <property type="component" value="Unassembled WGS sequence"/>
</dbReference>
<feature type="domain" description="ABM" evidence="1">
    <location>
        <begin position="1"/>
        <end position="71"/>
    </location>
</feature>
<evidence type="ECO:0000313" key="3">
    <source>
        <dbReference type="Proteomes" id="UP000198914"/>
    </source>
</evidence>
<dbReference type="STRING" id="1244108.SAMN05444004_11716"/>
<evidence type="ECO:0000259" key="1">
    <source>
        <dbReference type="Pfam" id="PF03992"/>
    </source>
</evidence>
<dbReference type="SUPFAM" id="SSF54909">
    <property type="entry name" value="Dimeric alpha+beta barrel"/>
    <property type="match status" value="1"/>
</dbReference>
<proteinExistence type="predicted"/>
<evidence type="ECO:0000313" key="2">
    <source>
        <dbReference type="EMBL" id="SDZ49463.1"/>
    </source>
</evidence>
<dbReference type="OrthoDB" id="7210869at2"/>
<dbReference type="EMBL" id="FNPX01000017">
    <property type="protein sequence ID" value="SDZ49463.1"/>
    <property type="molecule type" value="Genomic_DNA"/>
</dbReference>
<keyword evidence="2" id="KW-0560">Oxidoreductase</keyword>
<dbReference type="InterPro" id="IPR007138">
    <property type="entry name" value="ABM_dom"/>
</dbReference>
<dbReference type="GO" id="GO:0004497">
    <property type="term" value="F:monooxygenase activity"/>
    <property type="evidence" value="ECO:0007669"/>
    <property type="project" value="UniProtKB-KW"/>
</dbReference>
<protein>
    <submittedName>
        <fullName evidence="2">Antibiotic biosynthesis monooxygenase</fullName>
    </submittedName>
</protein>
<name>A0A1H3TGP6_9RHOB</name>
<dbReference type="Gene3D" id="3.30.70.100">
    <property type="match status" value="1"/>
</dbReference>
<dbReference type="Pfam" id="PF03992">
    <property type="entry name" value="ABM"/>
    <property type="match status" value="1"/>
</dbReference>
<keyword evidence="3" id="KW-1185">Reference proteome</keyword>
<organism evidence="2 3">
    <name type="scientific">Jannaschia faecimaris</name>
    <dbReference type="NCBI Taxonomy" id="1244108"/>
    <lineage>
        <taxon>Bacteria</taxon>
        <taxon>Pseudomonadati</taxon>
        <taxon>Pseudomonadota</taxon>
        <taxon>Alphaproteobacteria</taxon>
        <taxon>Rhodobacterales</taxon>
        <taxon>Roseobacteraceae</taxon>
        <taxon>Jannaschia</taxon>
    </lineage>
</organism>
<reference evidence="3" key="1">
    <citation type="submission" date="2016-10" db="EMBL/GenBank/DDBJ databases">
        <authorList>
            <person name="Varghese N."/>
            <person name="Submissions S."/>
        </authorList>
    </citation>
    <scope>NUCLEOTIDE SEQUENCE [LARGE SCALE GENOMIC DNA]</scope>
    <source>
        <strain evidence="3">DSM 100420</strain>
    </source>
</reference>
<sequence length="111" mass="12561">MIIRIFQVLVRPGKESAFSDFFHRTAIPLMRGTDGIISVLPGAARPESPREFSFVMVWKDIDALKRFAGEDYQNPHIDPAEAELVQSRSIKHYDLVQNTTHGKGFESTESL</sequence>
<dbReference type="AlphaFoldDB" id="A0A1H3TGP6"/>
<gene>
    <name evidence="2" type="ORF">SAMN05444004_11716</name>
</gene>
<dbReference type="RefSeq" id="WP_092647365.1">
    <property type="nucleotide sequence ID" value="NZ_FNPX01000017.1"/>
</dbReference>
<accession>A0A1H3TGP6</accession>